<accession>A0A4Y2A5N2</accession>
<reference evidence="1 2" key="1">
    <citation type="journal article" date="2019" name="Sci. Rep.">
        <title>Orb-weaving spider Araneus ventricosus genome elucidates the spidroin gene catalogue.</title>
        <authorList>
            <person name="Kono N."/>
            <person name="Nakamura H."/>
            <person name="Ohtoshi R."/>
            <person name="Moran D.A.P."/>
            <person name="Shinohara A."/>
            <person name="Yoshida Y."/>
            <person name="Fujiwara M."/>
            <person name="Mori M."/>
            <person name="Tomita M."/>
            <person name="Arakawa K."/>
        </authorList>
    </citation>
    <scope>NUCLEOTIDE SEQUENCE [LARGE SCALE GENOMIC DNA]</scope>
</reference>
<dbReference type="EMBL" id="BGPR01000007">
    <property type="protein sequence ID" value="GBL75171.1"/>
    <property type="molecule type" value="Genomic_DNA"/>
</dbReference>
<proteinExistence type="predicted"/>
<protein>
    <submittedName>
        <fullName evidence="1">Uncharacterized protein</fullName>
    </submittedName>
</protein>
<comment type="caution">
    <text evidence="1">The sequence shown here is derived from an EMBL/GenBank/DDBJ whole genome shotgun (WGS) entry which is preliminary data.</text>
</comment>
<name>A0A4Y2A5N2_ARAVE</name>
<dbReference type="Proteomes" id="UP000499080">
    <property type="component" value="Unassembled WGS sequence"/>
</dbReference>
<keyword evidence="2" id="KW-1185">Reference proteome</keyword>
<evidence type="ECO:0000313" key="2">
    <source>
        <dbReference type="Proteomes" id="UP000499080"/>
    </source>
</evidence>
<sequence length="102" mass="11838">MMSAMKKQAKQTDSQQMKINLQSFENKNLEDFVITMSLFQILDLPVGYLSVDPALWEVREDYKQAKETIQSLNVVNDHVEHGRALIQEYSGLITNDEMQLQF</sequence>
<organism evidence="1 2">
    <name type="scientific">Araneus ventricosus</name>
    <name type="common">Orbweaver spider</name>
    <name type="synonym">Epeira ventricosa</name>
    <dbReference type="NCBI Taxonomy" id="182803"/>
    <lineage>
        <taxon>Eukaryota</taxon>
        <taxon>Metazoa</taxon>
        <taxon>Ecdysozoa</taxon>
        <taxon>Arthropoda</taxon>
        <taxon>Chelicerata</taxon>
        <taxon>Arachnida</taxon>
        <taxon>Araneae</taxon>
        <taxon>Araneomorphae</taxon>
        <taxon>Entelegynae</taxon>
        <taxon>Araneoidea</taxon>
        <taxon>Araneidae</taxon>
        <taxon>Araneus</taxon>
    </lineage>
</organism>
<gene>
    <name evidence="1" type="ORF">AVEN_194419_1</name>
</gene>
<dbReference type="AlphaFoldDB" id="A0A4Y2A5N2"/>
<evidence type="ECO:0000313" key="1">
    <source>
        <dbReference type="EMBL" id="GBL75171.1"/>
    </source>
</evidence>